<sequence length="152" mass="16024">MEAQAGELLKGLARHGAQADDGGAVAPDGGPELAGLPAGGGAVHRHGPKALQPRQRAAAHLRQIPPLEHRVRVEEQQHRAVRPLEHRRLAVKELSHIPHQAQQRPRACRSPGPQSGELVLPCGAVGIQHGLSSPAHASLSAPASSSGWRIIR</sequence>
<feature type="compositionally biased region" description="Low complexity" evidence="1">
    <location>
        <begin position="19"/>
        <end position="36"/>
    </location>
</feature>
<protein>
    <submittedName>
        <fullName evidence="2">Uncharacterized protein</fullName>
    </submittedName>
</protein>
<dbReference type="AlphaFoldDB" id="A0AAW6CBL7"/>
<accession>A0AAW6CBL7</accession>
<dbReference type="EMBL" id="JAQLWO010000034">
    <property type="protein sequence ID" value="MDB7908469.1"/>
    <property type="molecule type" value="Genomic_DNA"/>
</dbReference>
<dbReference type="RefSeq" id="WP_243282766.1">
    <property type="nucleotide sequence ID" value="NZ_JADPFI010000275.1"/>
</dbReference>
<organism evidence="2 3">
    <name type="scientific">Flavonifractor plautii</name>
    <name type="common">Fusobacterium plautii</name>
    <dbReference type="NCBI Taxonomy" id="292800"/>
    <lineage>
        <taxon>Bacteria</taxon>
        <taxon>Bacillati</taxon>
        <taxon>Bacillota</taxon>
        <taxon>Clostridia</taxon>
        <taxon>Eubacteriales</taxon>
        <taxon>Oscillospiraceae</taxon>
        <taxon>Flavonifractor</taxon>
    </lineage>
</organism>
<feature type="region of interest" description="Disordered" evidence="1">
    <location>
        <begin position="1"/>
        <end position="59"/>
    </location>
</feature>
<gene>
    <name evidence="2" type="ORF">PND83_21015</name>
</gene>
<name>A0AAW6CBL7_FLAPL</name>
<feature type="region of interest" description="Disordered" evidence="1">
    <location>
        <begin position="132"/>
        <end position="152"/>
    </location>
</feature>
<evidence type="ECO:0000313" key="2">
    <source>
        <dbReference type="EMBL" id="MDB7908469.1"/>
    </source>
</evidence>
<feature type="region of interest" description="Disordered" evidence="1">
    <location>
        <begin position="95"/>
        <end position="114"/>
    </location>
</feature>
<dbReference type="Proteomes" id="UP001211006">
    <property type="component" value="Unassembled WGS sequence"/>
</dbReference>
<proteinExistence type="predicted"/>
<comment type="caution">
    <text evidence="2">The sequence shown here is derived from an EMBL/GenBank/DDBJ whole genome shotgun (WGS) entry which is preliminary data.</text>
</comment>
<evidence type="ECO:0000256" key="1">
    <source>
        <dbReference type="SAM" id="MobiDB-lite"/>
    </source>
</evidence>
<evidence type="ECO:0000313" key="3">
    <source>
        <dbReference type="Proteomes" id="UP001211006"/>
    </source>
</evidence>
<reference evidence="2" key="1">
    <citation type="submission" date="2023-01" db="EMBL/GenBank/DDBJ databases">
        <title>Human gut microbiome strain richness.</title>
        <authorList>
            <person name="Chen-Liaw A."/>
        </authorList>
    </citation>
    <scope>NUCLEOTIDE SEQUENCE</scope>
    <source>
        <strain evidence="2">2225st1_A6_2225SCRN_200828</strain>
    </source>
</reference>